<dbReference type="PROSITE" id="PS51257">
    <property type="entry name" value="PROKAR_LIPOPROTEIN"/>
    <property type="match status" value="1"/>
</dbReference>
<dbReference type="EMBL" id="LAZR01056683">
    <property type="protein sequence ID" value="KKK73667.1"/>
    <property type="molecule type" value="Genomic_DNA"/>
</dbReference>
<dbReference type="Gene3D" id="3.40.720.10">
    <property type="entry name" value="Alkaline Phosphatase, subunit A"/>
    <property type="match status" value="1"/>
</dbReference>
<name>A0A0F8XX35_9ZZZZ</name>
<accession>A0A0F8XX35</accession>
<dbReference type="PANTHER" id="PTHR43751">
    <property type="entry name" value="SULFATASE"/>
    <property type="match status" value="1"/>
</dbReference>
<sequence length="262" mass="29419">MNKHGLFAFSLILTWSIVLVSCNREPEIVRPNILFCIADDASFPHMGAYGCDWVKTPSFDRIAEQGILFTNAYTPNAKCSPSRSCILTGRNTWQLEEACNHVPFFPEKFKVYTEALAEHGYYTGMTGKGWAPGEPGTRNGKPRHLAGIPFKEIKLKPPTSGIAAVDYSRNFGEFLKTVPEGEPWCFWYGGHEPHRAYEYGSGVALGGKETADIDQVPDFWPDTDIARNDILDYAYEIEYFDKHLGGILKQLEIEGLLENTLI</sequence>
<dbReference type="SUPFAM" id="SSF53649">
    <property type="entry name" value="Alkaline phosphatase-like"/>
    <property type="match status" value="1"/>
</dbReference>
<dbReference type="InterPro" id="IPR052701">
    <property type="entry name" value="GAG_Ulvan_Degrading_Sulfatases"/>
</dbReference>
<protein>
    <recommendedName>
        <fullName evidence="1">Sulfatase N-terminal domain-containing protein</fullName>
    </recommendedName>
</protein>
<reference evidence="2" key="1">
    <citation type="journal article" date="2015" name="Nature">
        <title>Complex archaea that bridge the gap between prokaryotes and eukaryotes.</title>
        <authorList>
            <person name="Spang A."/>
            <person name="Saw J.H."/>
            <person name="Jorgensen S.L."/>
            <person name="Zaremba-Niedzwiedzka K."/>
            <person name="Martijn J."/>
            <person name="Lind A.E."/>
            <person name="van Eijk R."/>
            <person name="Schleper C."/>
            <person name="Guy L."/>
            <person name="Ettema T.J."/>
        </authorList>
    </citation>
    <scope>NUCLEOTIDE SEQUENCE</scope>
</reference>
<evidence type="ECO:0000259" key="1">
    <source>
        <dbReference type="Pfam" id="PF00884"/>
    </source>
</evidence>
<dbReference type="InterPro" id="IPR000917">
    <property type="entry name" value="Sulfatase_N"/>
</dbReference>
<gene>
    <name evidence="2" type="ORF">LCGC14_2891530</name>
</gene>
<dbReference type="Pfam" id="PF00884">
    <property type="entry name" value="Sulfatase"/>
    <property type="match status" value="1"/>
</dbReference>
<feature type="non-terminal residue" evidence="2">
    <location>
        <position position="262"/>
    </location>
</feature>
<evidence type="ECO:0000313" key="2">
    <source>
        <dbReference type="EMBL" id="KKK73667.1"/>
    </source>
</evidence>
<dbReference type="InterPro" id="IPR017850">
    <property type="entry name" value="Alkaline_phosphatase_core_sf"/>
</dbReference>
<dbReference type="PANTHER" id="PTHR43751:SF3">
    <property type="entry name" value="SULFATASE N-TERMINAL DOMAIN-CONTAINING PROTEIN"/>
    <property type="match status" value="1"/>
</dbReference>
<comment type="caution">
    <text evidence="2">The sequence shown here is derived from an EMBL/GenBank/DDBJ whole genome shotgun (WGS) entry which is preliminary data.</text>
</comment>
<organism evidence="2">
    <name type="scientific">marine sediment metagenome</name>
    <dbReference type="NCBI Taxonomy" id="412755"/>
    <lineage>
        <taxon>unclassified sequences</taxon>
        <taxon>metagenomes</taxon>
        <taxon>ecological metagenomes</taxon>
    </lineage>
</organism>
<feature type="domain" description="Sulfatase N-terminal" evidence="1">
    <location>
        <begin position="31"/>
        <end position="262"/>
    </location>
</feature>
<dbReference type="AlphaFoldDB" id="A0A0F8XX35"/>
<proteinExistence type="predicted"/>